<sequence>MTDPTNADTLNVGLVQMAPVWLDRARTLEKVAGFVREAAAQGCGLVVFGEALVPGYPFWVELTDGARFNSPAQKKMYAHYLDQGVVIERGDLNALCALAAEHALAIYLGIMERAPDRGGHSLYCTLVYIDQRGRVASVHRKTQPTYEERLVWGAGDGHGLRVHDLGGFRVGGLNCYENWVPLLRSALYAQGENVHVAVWPGGMHNTPDITRFIALESRSYVLSVSGLLRPSDIPDDFPLRQDMLDSGRSFFANGGTAAAAPDGSWLLEPVAETEGLFTVELHHAHVREERQNFDVAGHYARPDIVQLRVNRERQGMARFEDGEGGEVY</sequence>
<dbReference type="GO" id="GO:0016787">
    <property type="term" value="F:hydrolase activity"/>
    <property type="evidence" value="ECO:0007669"/>
    <property type="project" value="UniProtKB-KW"/>
</dbReference>
<evidence type="ECO:0000256" key="1">
    <source>
        <dbReference type="ARBA" id="ARBA00008129"/>
    </source>
</evidence>
<dbReference type="EMBL" id="JAPMIV010000028">
    <property type="protein sequence ID" value="MDV6375494.1"/>
    <property type="molecule type" value="Genomic_DNA"/>
</dbReference>
<comment type="similarity">
    <text evidence="1">Belongs to the carbon-nitrogen hydrolase superfamily. Nitrilase family.</text>
</comment>
<dbReference type="Pfam" id="PF00795">
    <property type="entry name" value="CN_hydrolase"/>
    <property type="match status" value="1"/>
</dbReference>
<proteinExistence type="inferred from homology"/>
<dbReference type="InterPro" id="IPR044149">
    <property type="entry name" value="Nitrilases_CHs"/>
</dbReference>
<dbReference type="InterPro" id="IPR000132">
    <property type="entry name" value="Nitrilase/CN_hydratase_CS"/>
</dbReference>
<organism evidence="4 5">
    <name type="scientific">Deinococcus arenicola</name>
    <dbReference type="NCBI Taxonomy" id="2994950"/>
    <lineage>
        <taxon>Bacteria</taxon>
        <taxon>Thermotogati</taxon>
        <taxon>Deinococcota</taxon>
        <taxon>Deinococci</taxon>
        <taxon>Deinococcales</taxon>
        <taxon>Deinococcaceae</taxon>
        <taxon>Deinococcus</taxon>
    </lineage>
</organism>
<dbReference type="RefSeq" id="WP_317640837.1">
    <property type="nucleotide sequence ID" value="NZ_JAPMIV010000028.1"/>
</dbReference>
<dbReference type="SUPFAM" id="SSF56317">
    <property type="entry name" value="Carbon-nitrogen hydrolase"/>
    <property type="match status" value="1"/>
</dbReference>
<dbReference type="InterPro" id="IPR036526">
    <property type="entry name" value="C-N_Hydrolase_sf"/>
</dbReference>
<dbReference type="PROSITE" id="PS50263">
    <property type="entry name" value="CN_HYDROLASE"/>
    <property type="match status" value="1"/>
</dbReference>
<evidence type="ECO:0000313" key="5">
    <source>
        <dbReference type="Proteomes" id="UP001276150"/>
    </source>
</evidence>
<dbReference type="PROSITE" id="PS00920">
    <property type="entry name" value="NITRIL_CHT_1"/>
    <property type="match status" value="1"/>
</dbReference>
<gene>
    <name evidence="4" type="ORF">ORD21_12915</name>
</gene>
<evidence type="ECO:0000259" key="3">
    <source>
        <dbReference type="PROSITE" id="PS50263"/>
    </source>
</evidence>
<feature type="active site" description="Proton acceptor" evidence="2">
    <location>
        <position position="50"/>
    </location>
</feature>
<evidence type="ECO:0000313" key="4">
    <source>
        <dbReference type="EMBL" id="MDV6375494.1"/>
    </source>
</evidence>
<reference evidence="4 5" key="1">
    <citation type="submission" date="2022-11" db="EMBL/GenBank/DDBJ databases">
        <title>Deinococcus ZS9-10, Low Temperature and Draught-tolerating, UV-resistant Bacteria from Continental Antarctica.</title>
        <authorList>
            <person name="Cheng L."/>
        </authorList>
    </citation>
    <scope>NUCLEOTIDE SEQUENCE [LARGE SCALE GENOMIC DNA]</scope>
    <source>
        <strain evidence="4 5">ZS9-10</strain>
    </source>
</reference>
<name>A0ABU4DTT0_9DEIO</name>
<dbReference type="CDD" id="cd07564">
    <property type="entry name" value="nitrilases_CHs"/>
    <property type="match status" value="1"/>
</dbReference>
<keyword evidence="4" id="KW-0378">Hydrolase</keyword>
<evidence type="ECO:0000256" key="2">
    <source>
        <dbReference type="PROSITE-ProRule" id="PRU10139"/>
    </source>
</evidence>
<dbReference type="PANTHER" id="PTHR46044">
    <property type="entry name" value="NITRILASE"/>
    <property type="match status" value="1"/>
</dbReference>
<keyword evidence="5" id="KW-1185">Reference proteome</keyword>
<feature type="domain" description="CN hydrolase" evidence="3">
    <location>
        <begin position="10"/>
        <end position="283"/>
    </location>
</feature>
<dbReference type="Proteomes" id="UP001276150">
    <property type="component" value="Unassembled WGS sequence"/>
</dbReference>
<accession>A0ABU4DTT0</accession>
<comment type="caution">
    <text evidence="4">The sequence shown here is derived from an EMBL/GenBank/DDBJ whole genome shotgun (WGS) entry which is preliminary data.</text>
</comment>
<dbReference type="InterPro" id="IPR003010">
    <property type="entry name" value="C-N_Hydrolase"/>
</dbReference>
<dbReference type="PANTHER" id="PTHR46044:SF1">
    <property type="entry name" value="CN HYDROLASE DOMAIN-CONTAINING PROTEIN"/>
    <property type="match status" value="1"/>
</dbReference>
<dbReference type="Gene3D" id="3.60.110.10">
    <property type="entry name" value="Carbon-nitrogen hydrolase"/>
    <property type="match status" value="1"/>
</dbReference>
<protein>
    <submittedName>
        <fullName evidence="4">Carbon-nitrogen hydrolase family protein</fullName>
    </submittedName>
</protein>